<comment type="caution">
    <text evidence="4">The sequence shown here is derived from an EMBL/GenBank/DDBJ whole genome shotgun (WGS) entry which is preliminary data.</text>
</comment>
<evidence type="ECO:0000313" key="4">
    <source>
        <dbReference type="EMBL" id="KAJ8981933.1"/>
    </source>
</evidence>
<name>A0ABQ9JUE7_9CUCU</name>
<dbReference type="InterPro" id="IPR017920">
    <property type="entry name" value="COMM"/>
</dbReference>
<accession>A0ABQ9JUE7</accession>
<keyword evidence="5" id="KW-1185">Reference proteome</keyword>
<evidence type="ECO:0000313" key="5">
    <source>
        <dbReference type="Proteomes" id="UP001162164"/>
    </source>
</evidence>
<reference evidence="4" key="1">
    <citation type="journal article" date="2023" name="Insect Mol. Biol.">
        <title>Genome sequencing provides insights into the evolution of gene families encoding plant cell wall-degrading enzymes in longhorned beetles.</title>
        <authorList>
            <person name="Shin N.R."/>
            <person name="Okamura Y."/>
            <person name="Kirsch R."/>
            <person name="Pauchet Y."/>
        </authorList>
    </citation>
    <scope>NUCLEOTIDE SEQUENCE</scope>
    <source>
        <strain evidence="4">MMC_N1</strain>
    </source>
</reference>
<evidence type="ECO:0000256" key="1">
    <source>
        <dbReference type="ARBA" id="ARBA00016548"/>
    </source>
</evidence>
<proteinExistence type="inferred from homology"/>
<feature type="domain" description="COMM" evidence="3">
    <location>
        <begin position="122"/>
        <end position="195"/>
    </location>
</feature>
<sequence>MKINDKLKDSLALGQNPIIITENTFKKLLENCFSILSGRDEIHSITALYNSKPDIVKEFYAALLSVSVEFARNNQSKEEISQFLTSGCKFSTQRADIYADQFEKNRQALEISLLNIGSHLPHVTDVKWKIDYIVKSSMVDESEGPLFRVSLIAEEFDEQTQQKKLKNVNFSCTSQELQDLVYKLKDAVRHCTYIHKIF</sequence>
<dbReference type="PANTHER" id="PTHR31159">
    <property type="entry name" value="COMM DOMAIN-CONTAINING PROTEIN 3"/>
    <property type="match status" value="1"/>
</dbReference>
<dbReference type="EMBL" id="JAPWTJ010000153">
    <property type="protein sequence ID" value="KAJ8981933.1"/>
    <property type="molecule type" value="Genomic_DNA"/>
</dbReference>
<organism evidence="4 5">
    <name type="scientific">Molorchus minor</name>
    <dbReference type="NCBI Taxonomy" id="1323400"/>
    <lineage>
        <taxon>Eukaryota</taxon>
        <taxon>Metazoa</taxon>
        <taxon>Ecdysozoa</taxon>
        <taxon>Arthropoda</taxon>
        <taxon>Hexapoda</taxon>
        <taxon>Insecta</taxon>
        <taxon>Pterygota</taxon>
        <taxon>Neoptera</taxon>
        <taxon>Endopterygota</taxon>
        <taxon>Coleoptera</taxon>
        <taxon>Polyphaga</taxon>
        <taxon>Cucujiformia</taxon>
        <taxon>Chrysomeloidea</taxon>
        <taxon>Cerambycidae</taxon>
        <taxon>Lamiinae</taxon>
        <taxon>Monochamini</taxon>
        <taxon>Molorchus</taxon>
    </lineage>
</organism>
<evidence type="ECO:0000259" key="3">
    <source>
        <dbReference type="PROSITE" id="PS51269"/>
    </source>
</evidence>
<evidence type="ECO:0000256" key="2">
    <source>
        <dbReference type="ARBA" id="ARBA00093469"/>
    </source>
</evidence>
<comment type="similarity">
    <text evidence="2">Belongs to the COMM domain-containing protein 3 family.</text>
</comment>
<dbReference type="Pfam" id="PF21672">
    <property type="entry name" value="COMM_HN"/>
    <property type="match status" value="1"/>
</dbReference>
<dbReference type="PANTHER" id="PTHR31159:SF1">
    <property type="entry name" value="COMM DOMAIN-CONTAINING PROTEIN 3"/>
    <property type="match status" value="1"/>
</dbReference>
<gene>
    <name evidence="4" type="ORF">NQ317_002104</name>
</gene>
<dbReference type="PROSITE" id="PS51269">
    <property type="entry name" value="COMM"/>
    <property type="match status" value="1"/>
</dbReference>
<dbReference type="InterPro" id="IPR037355">
    <property type="entry name" value="COMMD3"/>
</dbReference>
<dbReference type="Pfam" id="PF07258">
    <property type="entry name" value="COMM_domain"/>
    <property type="match status" value="1"/>
</dbReference>
<dbReference type="Proteomes" id="UP001162164">
    <property type="component" value="Unassembled WGS sequence"/>
</dbReference>
<protein>
    <recommendedName>
        <fullName evidence="1">COMM domain-containing protein 3</fullName>
    </recommendedName>
</protein>